<dbReference type="Proteomes" id="UP000019254">
    <property type="component" value="Unassembled WGS sequence"/>
</dbReference>
<evidence type="ECO:0000313" key="3">
    <source>
        <dbReference type="Proteomes" id="UP000019254"/>
    </source>
</evidence>
<dbReference type="EMBL" id="AODE01000019">
    <property type="protein sequence ID" value="EUJ29445.1"/>
    <property type="molecule type" value="Genomic_DNA"/>
</dbReference>
<organism evidence="2 3">
    <name type="scientific">Listeria cornellensis FSL F6-0969</name>
    <dbReference type="NCBI Taxonomy" id="1265820"/>
    <lineage>
        <taxon>Bacteria</taxon>
        <taxon>Bacillati</taxon>
        <taxon>Bacillota</taxon>
        <taxon>Bacilli</taxon>
        <taxon>Bacillales</taxon>
        <taxon>Listeriaceae</taxon>
        <taxon>Listeria</taxon>
    </lineage>
</organism>
<proteinExistence type="predicted"/>
<dbReference type="PATRIC" id="fig|1265820.5.peg.1901"/>
<evidence type="ECO:0000313" key="2">
    <source>
        <dbReference type="EMBL" id="EUJ29445.1"/>
    </source>
</evidence>
<gene>
    <name evidence="2" type="ORF">PCORN_09717</name>
</gene>
<protein>
    <submittedName>
        <fullName evidence="2">Transcriptional regulator DeoR family protein</fullName>
    </submittedName>
</protein>
<evidence type="ECO:0000259" key="1">
    <source>
        <dbReference type="Pfam" id="PF25583"/>
    </source>
</evidence>
<reference evidence="2 3" key="1">
    <citation type="journal article" date="2014" name="Int. J. Syst. Evol. Microbiol.">
        <title>Listeria floridensis sp. nov., Listeria aquatica sp. nov., Listeria cornellensis sp. nov., Listeria riparia sp. nov. and Listeria grandensis sp. nov., from agricultural and natural environments.</title>
        <authorList>
            <person name="den Bakker H.C."/>
            <person name="Warchocki S."/>
            <person name="Wright E.M."/>
            <person name="Allred A.F."/>
            <person name="Ahlstrom C."/>
            <person name="Manuel C.S."/>
            <person name="Stasiewicz M.J."/>
            <person name="Burrell A."/>
            <person name="Roof S."/>
            <person name="Strawn L."/>
            <person name="Fortes E.D."/>
            <person name="Nightingale K.K."/>
            <person name="Kephart D."/>
            <person name="Wiedmann M."/>
        </authorList>
    </citation>
    <scope>NUCLEOTIDE SEQUENCE [LARGE SCALE GENOMIC DNA]</scope>
    <source>
        <strain evidence="3">FSL F6-969</strain>
    </source>
</reference>
<dbReference type="RefSeq" id="WP_036079346.1">
    <property type="nucleotide sequence ID" value="NZ_AODE01000019.1"/>
</dbReference>
<dbReference type="AlphaFoldDB" id="W7BXP8"/>
<accession>W7BXP8</accession>
<keyword evidence="3" id="KW-1185">Reference proteome</keyword>
<comment type="caution">
    <text evidence="2">The sequence shown here is derived from an EMBL/GenBank/DDBJ whole genome shotgun (WGS) entry which is preliminary data.</text>
</comment>
<dbReference type="Pfam" id="PF25583">
    <property type="entry name" value="WCX"/>
    <property type="match status" value="1"/>
</dbReference>
<feature type="domain" description="WCX" evidence="1">
    <location>
        <begin position="20"/>
        <end position="65"/>
    </location>
</feature>
<sequence>MSVYYRLLAIFPAEILQMVSGRIEVKMKIPKTDWLYSFLLSFGSDVRVMAPESLRLEIKANLQKAVKNYEVDK</sequence>
<name>W7BXP8_9LIST</name>
<dbReference type="STRING" id="1265820.PCORN_09717"/>
<dbReference type="InterPro" id="IPR057727">
    <property type="entry name" value="WCX_dom"/>
</dbReference>
<dbReference type="OrthoDB" id="9815009at2"/>